<sequence length="43" mass="4868">MDLELPITLIYLDTSVYVSTNYAFDGPLFSALQSRIESEQVVK</sequence>
<protein>
    <submittedName>
        <fullName evidence="1">Uncharacterized protein</fullName>
    </submittedName>
</protein>
<gene>
    <name evidence="1" type="ORF">BECKLFY1418A_GA0070994_10548</name>
</gene>
<organism evidence="1">
    <name type="scientific">Candidatus Kentrum sp. LFY</name>
    <dbReference type="NCBI Taxonomy" id="2126342"/>
    <lineage>
        <taxon>Bacteria</taxon>
        <taxon>Pseudomonadati</taxon>
        <taxon>Pseudomonadota</taxon>
        <taxon>Gammaproteobacteria</taxon>
        <taxon>Candidatus Kentrum</taxon>
    </lineage>
</organism>
<accession>A0A450UU20</accession>
<evidence type="ECO:0000313" key="1">
    <source>
        <dbReference type="EMBL" id="VFJ95940.1"/>
    </source>
</evidence>
<reference evidence="1" key="1">
    <citation type="submission" date="2019-02" db="EMBL/GenBank/DDBJ databases">
        <authorList>
            <person name="Gruber-Vodicka R. H."/>
            <person name="Seah K. B. B."/>
        </authorList>
    </citation>
    <scope>NUCLEOTIDE SEQUENCE</scope>
    <source>
        <strain evidence="1">BECK_M6</strain>
    </source>
</reference>
<name>A0A450UU20_9GAMM</name>
<proteinExistence type="predicted"/>
<dbReference type="EMBL" id="CAADFH010000054">
    <property type="protein sequence ID" value="VFJ95940.1"/>
    <property type="molecule type" value="Genomic_DNA"/>
</dbReference>
<dbReference type="AlphaFoldDB" id="A0A450UU20"/>